<dbReference type="PANTHER" id="PTHR44324">
    <property type="entry name" value="WD40 REPEAT DOMAIN 95"/>
    <property type="match status" value="1"/>
</dbReference>
<evidence type="ECO:0000313" key="4">
    <source>
        <dbReference type="Ensembl" id="ENSBMSP00010000818.1"/>
    </source>
</evidence>
<evidence type="ECO:0008006" key="5">
    <source>
        <dbReference type="Google" id="ProtNLM"/>
    </source>
</evidence>
<feature type="repeat" description="WD" evidence="2">
    <location>
        <begin position="381"/>
        <end position="422"/>
    </location>
</feature>
<dbReference type="PANTHER" id="PTHR44324:SF1">
    <property type="entry name" value="WD REPEAT-CONTAINING PROTEIN 49"/>
    <property type="match status" value="1"/>
</dbReference>
<dbReference type="SUPFAM" id="SSF50978">
    <property type="entry name" value="WD40 repeat-like"/>
    <property type="match status" value="1"/>
</dbReference>
<evidence type="ECO:0000256" key="3">
    <source>
        <dbReference type="SAM" id="MobiDB-lite"/>
    </source>
</evidence>
<dbReference type="OMA" id="KEFPCQY"/>
<dbReference type="InterPro" id="IPR015943">
    <property type="entry name" value="WD40/YVTN_repeat-like_dom_sf"/>
</dbReference>
<proteinExistence type="predicted"/>
<dbReference type="InterPro" id="IPR051242">
    <property type="entry name" value="WD-EF-hand_domain"/>
</dbReference>
<dbReference type="PROSITE" id="PS50082">
    <property type="entry name" value="WD_REPEATS_2"/>
    <property type="match status" value="1"/>
</dbReference>
<dbReference type="Pfam" id="PF00400">
    <property type="entry name" value="WD40"/>
    <property type="match status" value="1"/>
</dbReference>
<feature type="region of interest" description="Disordered" evidence="3">
    <location>
        <begin position="1"/>
        <end position="26"/>
    </location>
</feature>
<dbReference type="SMART" id="SM00320">
    <property type="entry name" value="WD40"/>
    <property type="match status" value="2"/>
</dbReference>
<evidence type="ECO:0000256" key="2">
    <source>
        <dbReference type="PROSITE-ProRule" id="PRU00221"/>
    </source>
</evidence>
<dbReference type="InterPro" id="IPR001680">
    <property type="entry name" value="WD40_rpt"/>
</dbReference>
<organism evidence="4">
    <name type="scientific">Balaenoptera musculus</name>
    <name type="common">Blue whale</name>
    <dbReference type="NCBI Taxonomy" id="9771"/>
    <lineage>
        <taxon>Eukaryota</taxon>
        <taxon>Metazoa</taxon>
        <taxon>Chordata</taxon>
        <taxon>Craniata</taxon>
        <taxon>Vertebrata</taxon>
        <taxon>Euteleostomi</taxon>
        <taxon>Mammalia</taxon>
        <taxon>Eutheria</taxon>
        <taxon>Laurasiatheria</taxon>
        <taxon>Artiodactyla</taxon>
        <taxon>Whippomorpha</taxon>
        <taxon>Cetacea</taxon>
        <taxon>Mysticeti</taxon>
        <taxon>Balaenopteridae</taxon>
        <taxon>Balaenoptera</taxon>
    </lineage>
</organism>
<accession>A0A8C0C4I5</accession>
<dbReference type="InterPro" id="IPR036322">
    <property type="entry name" value="WD40_repeat_dom_sf"/>
</dbReference>
<keyword evidence="2" id="KW-0853">WD repeat</keyword>
<sequence>MSCQNATLELNKGSQPGPENPEGISQGATAEEDACIALLENQLSLGDFVQIQRVFEVSPSQTICMSREEFVQRMTEIVGWGTKEEYGELFDKVDVAQDGYEQAKAMVVPQWKDLEFLPVKHKDIIQKVIFLRSSSRYLIIRKEGLVGIWGENLKLQEVLPVTSDAKNLKHLWLTSMASLENVNKIAVAFTRKEICFYDLLSKEEFPCQCKLQGLKGTPICMDYWDDPFDANESVLSLGDITGKVQVIALTTALISLFEHPAGACEDEEATVTINWAELCSGHHKCCYMLGHKLHCGDWVRQVTYNASLDAIISSTTSNTNTMVLACREKSKKHLKMTSFNIAQGIHAFDYHSRLNLIATAGFNNKVCLWNPYVVSKLVGVLWGHSASVIAVQFFAARKQLFVFSKDKVLRLWDIQHQVSLQRIACSFSKSQDFRCLFHFDEAHGRLFISFNNQLALLAMNSDSSKRVKSHKKAVTCVLYNSVLKSEICMKCN</sequence>
<name>A0A8C0C4I5_BALMU</name>
<dbReference type="GeneTree" id="ENSGT00940000160751"/>
<keyword evidence="1" id="KW-0677">Repeat</keyword>
<reference evidence="4" key="1">
    <citation type="submission" date="2023-09" db="UniProtKB">
        <authorList>
            <consortium name="Ensembl"/>
        </authorList>
    </citation>
    <scope>IDENTIFICATION</scope>
</reference>
<protein>
    <recommendedName>
        <fullName evidence="5">WD repeat domain 49</fullName>
    </recommendedName>
</protein>
<dbReference type="AlphaFoldDB" id="A0A8C0C4I5"/>
<dbReference type="PROSITE" id="PS50294">
    <property type="entry name" value="WD_REPEATS_REGION"/>
    <property type="match status" value="1"/>
</dbReference>
<evidence type="ECO:0000256" key="1">
    <source>
        <dbReference type="ARBA" id="ARBA00022737"/>
    </source>
</evidence>
<feature type="compositionally biased region" description="Polar residues" evidence="3">
    <location>
        <begin position="1"/>
        <end position="14"/>
    </location>
</feature>
<dbReference type="Gene3D" id="2.130.10.10">
    <property type="entry name" value="YVTN repeat-like/Quinoprotein amine dehydrogenase"/>
    <property type="match status" value="1"/>
</dbReference>
<dbReference type="Ensembl" id="ENSBMST00010000898.1">
    <property type="protein sequence ID" value="ENSBMSP00010000818.1"/>
    <property type="gene ID" value="ENSBMSG00010000654.1"/>
</dbReference>